<dbReference type="InterPro" id="IPR023214">
    <property type="entry name" value="HAD_sf"/>
</dbReference>
<comment type="caution">
    <text evidence="1">The sequence shown here is derived from an EMBL/GenBank/DDBJ whole genome shotgun (WGS) entry which is preliminary data.</text>
</comment>
<keyword evidence="2" id="KW-1185">Reference proteome</keyword>
<dbReference type="PANTHER" id="PTHR43434:SF1">
    <property type="entry name" value="PHOSPHOGLYCOLATE PHOSPHATASE"/>
    <property type="match status" value="1"/>
</dbReference>
<dbReference type="GO" id="GO:0005829">
    <property type="term" value="C:cytosol"/>
    <property type="evidence" value="ECO:0007669"/>
    <property type="project" value="TreeGrafter"/>
</dbReference>
<dbReference type="EMBL" id="RKHL01000001">
    <property type="protein sequence ID" value="ROR81699.1"/>
    <property type="molecule type" value="Genomic_DNA"/>
</dbReference>
<sequence>MSAGRVRLDLVHENGSTTIDAVCWDWNGTLLDDVEVALAAMNTVLRQRGLAEMSDQEAYRAVFGFPIRAFYARLGVDAADFLTAADEYLALFAAGVGAASLQPQARATLAAIDELGVEQVLISATPEVTLERQLAPHSVHGHFAHVHGITDVYAASKEHVVTAWLEDSGHDPRRVLMVGDTNHDEEIAEALHVRFLRFGSGHQDPPLHRRHPVIDRLDEVVDRINHSPR</sequence>
<reference evidence="1 2" key="1">
    <citation type="submission" date="2018-11" db="EMBL/GenBank/DDBJ databases">
        <title>Sequencing the genomes of 1000 actinobacteria strains.</title>
        <authorList>
            <person name="Klenk H.-P."/>
        </authorList>
    </citation>
    <scope>NUCLEOTIDE SEQUENCE [LARGE SCALE GENOMIC DNA]</scope>
    <source>
        <strain evidence="1 2">DSM 14012</strain>
    </source>
</reference>
<dbReference type="GO" id="GO:0006281">
    <property type="term" value="P:DNA repair"/>
    <property type="evidence" value="ECO:0007669"/>
    <property type="project" value="TreeGrafter"/>
</dbReference>
<dbReference type="RefSeq" id="WP_085510771.1">
    <property type="nucleotide sequence ID" value="NZ_FXAP01000001.1"/>
</dbReference>
<organism evidence="1 2">
    <name type="scientific">Plantibacter flavus</name>
    <dbReference type="NCBI Taxonomy" id="150123"/>
    <lineage>
        <taxon>Bacteria</taxon>
        <taxon>Bacillati</taxon>
        <taxon>Actinomycetota</taxon>
        <taxon>Actinomycetes</taxon>
        <taxon>Micrococcales</taxon>
        <taxon>Microbacteriaceae</taxon>
        <taxon>Plantibacter</taxon>
    </lineage>
</organism>
<dbReference type="PANTHER" id="PTHR43434">
    <property type="entry name" value="PHOSPHOGLYCOLATE PHOSPHATASE"/>
    <property type="match status" value="1"/>
</dbReference>
<evidence type="ECO:0000313" key="2">
    <source>
        <dbReference type="Proteomes" id="UP000266915"/>
    </source>
</evidence>
<dbReference type="InterPro" id="IPR036412">
    <property type="entry name" value="HAD-like_sf"/>
</dbReference>
<name>A0A3N2C2J6_9MICO</name>
<gene>
    <name evidence="1" type="ORF">EDD42_1770</name>
</gene>
<dbReference type="GO" id="GO:0008967">
    <property type="term" value="F:phosphoglycolate phosphatase activity"/>
    <property type="evidence" value="ECO:0007669"/>
    <property type="project" value="TreeGrafter"/>
</dbReference>
<dbReference type="Proteomes" id="UP000266915">
    <property type="component" value="Unassembled WGS sequence"/>
</dbReference>
<accession>A0A3N2C2J6</accession>
<dbReference type="SFLD" id="SFLDG01129">
    <property type="entry name" value="C1.5:_HAD__Beta-PGM__Phosphata"/>
    <property type="match status" value="1"/>
</dbReference>
<dbReference type="Gene3D" id="3.40.50.1000">
    <property type="entry name" value="HAD superfamily/HAD-like"/>
    <property type="match status" value="1"/>
</dbReference>
<dbReference type="InterPro" id="IPR023198">
    <property type="entry name" value="PGP-like_dom2"/>
</dbReference>
<dbReference type="InterPro" id="IPR050155">
    <property type="entry name" value="HAD-like_hydrolase_sf"/>
</dbReference>
<dbReference type="Pfam" id="PF13419">
    <property type="entry name" value="HAD_2"/>
    <property type="match status" value="1"/>
</dbReference>
<protein>
    <submittedName>
        <fullName evidence="1">Phosphoglycolate phosphatase</fullName>
    </submittedName>
</protein>
<dbReference type="SFLD" id="SFLDS00003">
    <property type="entry name" value="Haloacid_Dehalogenase"/>
    <property type="match status" value="1"/>
</dbReference>
<dbReference type="InterPro" id="IPR041492">
    <property type="entry name" value="HAD_2"/>
</dbReference>
<proteinExistence type="predicted"/>
<evidence type="ECO:0000313" key="1">
    <source>
        <dbReference type="EMBL" id="ROR81699.1"/>
    </source>
</evidence>
<dbReference type="AlphaFoldDB" id="A0A3N2C2J6"/>
<dbReference type="SUPFAM" id="SSF56784">
    <property type="entry name" value="HAD-like"/>
    <property type="match status" value="1"/>
</dbReference>
<dbReference type="Gene3D" id="1.10.150.240">
    <property type="entry name" value="Putative phosphatase, domain 2"/>
    <property type="match status" value="1"/>
</dbReference>